<dbReference type="PROSITE" id="PS00552">
    <property type="entry name" value="HTH_MERR_1"/>
    <property type="match status" value="1"/>
</dbReference>
<comment type="caution">
    <text evidence="3">The sequence shown here is derived from an EMBL/GenBank/DDBJ whole genome shotgun (WGS) entry which is preliminary data.</text>
</comment>
<dbReference type="InterPro" id="IPR009061">
    <property type="entry name" value="DNA-bd_dom_put_sf"/>
</dbReference>
<keyword evidence="4" id="KW-1185">Reference proteome</keyword>
<protein>
    <submittedName>
        <fullName evidence="3">DNA-binding transcriptional MerR regulator</fullName>
    </submittedName>
</protein>
<gene>
    <name evidence="3" type="ORF">FHS48_003157</name>
</gene>
<proteinExistence type="predicted"/>
<evidence type="ECO:0000256" key="1">
    <source>
        <dbReference type="ARBA" id="ARBA00023125"/>
    </source>
</evidence>
<dbReference type="PROSITE" id="PS50937">
    <property type="entry name" value="HTH_MERR_2"/>
    <property type="match status" value="1"/>
</dbReference>
<dbReference type="InterPro" id="IPR047057">
    <property type="entry name" value="MerR_fam"/>
</dbReference>
<dbReference type="SUPFAM" id="SSF46955">
    <property type="entry name" value="Putative DNA-binding domain"/>
    <property type="match status" value="1"/>
</dbReference>
<dbReference type="PANTHER" id="PTHR30204">
    <property type="entry name" value="REDOX-CYCLING DRUG-SENSING TRANSCRIPTIONAL ACTIVATOR SOXR"/>
    <property type="match status" value="1"/>
</dbReference>
<dbReference type="PRINTS" id="PR00040">
    <property type="entry name" value="HTHMERR"/>
</dbReference>
<dbReference type="Proteomes" id="UP000544872">
    <property type="component" value="Unassembled WGS sequence"/>
</dbReference>
<dbReference type="CDD" id="cd04785">
    <property type="entry name" value="HTH_CadR-PbrR-like"/>
    <property type="match status" value="1"/>
</dbReference>
<dbReference type="SMART" id="SM00422">
    <property type="entry name" value="HTH_MERR"/>
    <property type="match status" value="1"/>
</dbReference>
<dbReference type="GO" id="GO:0003700">
    <property type="term" value="F:DNA-binding transcription factor activity"/>
    <property type="evidence" value="ECO:0007669"/>
    <property type="project" value="InterPro"/>
</dbReference>
<feature type="domain" description="HTH merR-type" evidence="2">
    <location>
        <begin position="10"/>
        <end position="79"/>
    </location>
</feature>
<dbReference type="GO" id="GO:0003677">
    <property type="term" value="F:DNA binding"/>
    <property type="evidence" value="ECO:0007669"/>
    <property type="project" value="UniProtKB-KW"/>
</dbReference>
<evidence type="ECO:0000313" key="4">
    <source>
        <dbReference type="Proteomes" id="UP000544872"/>
    </source>
</evidence>
<evidence type="ECO:0000259" key="2">
    <source>
        <dbReference type="PROSITE" id="PS50937"/>
    </source>
</evidence>
<dbReference type="EMBL" id="JACIIX010000013">
    <property type="protein sequence ID" value="MBB6211714.1"/>
    <property type="molecule type" value="Genomic_DNA"/>
</dbReference>
<keyword evidence="1 3" id="KW-0238">DNA-binding</keyword>
<organism evidence="3 4">
    <name type="scientific">Novispirillum itersonii</name>
    <name type="common">Aquaspirillum itersonii</name>
    <dbReference type="NCBI Taxonomy" id="189"/>
    <lineage>
        <taxon>Bacteria</taxon>
        <taxon>Pseudomonadati</taxon>
        <taxon>Pseudomonadota</taxon>
        <taxon>Alphaproteobacteria</taxon>
        <taxon>Rhodospirillales</taxon>
        <taxon>Novispirillaceae</taxon>
        <taxon>Novispirillum</taxon>
    </lineage>
</organism>
<dbReference type="Gene3D" id="1.10.1660.10">
    <property type="match status" value="1"/>
</dbReference>
<dbReference type="Pfam" id="PF13411">
    <property type="entry name" value="MerR_1"/>
    <property type="match status" value="1"/>
</dbReference>
<accession>A0A7X0DNT9</accession>
<dbReference type="InterPro" id="IPR000551">
    <property type="entry name" value="MerR-type_HTH_dom"/>
</dbReference>
<evidence type="ECO:0000313" key="3">
    <source>
        <dbReference type="EMBL" id="MBB6211714.1"/>
    </source>
</evidence>
<dbReference type="PANTHER" id="PTHR30204:SF92">
    <property type="entry name" value="HTH-TYPE TRANSCRIPTIONAL REGULATOR ZNTR"/>
    <property type="match status" value="1"/>
</dbReference>
<sequence length="151" mass="17300">MPPRSAAATVMTIGRLSAESGCKVPTIRYYEQIGLMPEPDRSEGNQRQYSRRHLERLRFIRHSRDLGFTLDDIRELLTLAAHPEAPCEEADAIARRHLRLVRDRIDRLRKLEQELEHMAACCHGPTVRDCRVIEILSDHGKCLSDGHPPLD</sequence>
<name>A0A7X0DNT9_NOVIT</name>
<reference evidence="3 4" key="1">
    <citation type="submission" date="2020-08" db="EMBL/GenBank/DDBJ databases">
        <title>Genomic Encyclopedia of Type Strains, Phase IV (KMG-IV): sequencing the most valuable type-strain genomes for metagenomic binning, comparative biology and taxonomic classification.</title>
        <authorList>
            <person name="Goeker M."/>
        </authorList>
    </citation>
    <scope>NUCLEOTIDE SEQUENCE [LARGE SCALE GENOMIC DNA]</scope>
    <source>
        <strain evidence="3 4">DSM 11590</strain>
    </source>
</reference>
<dbReference type="AlphaFoldDB" id="A0A7X0DNT9"/>